<protein>
    <submittedName>
        <fullName evidence="2">Uncharacterized protein</fullName>
    </submittedName>
</protein>
<reference evidence="2 3" key="1">
    <citation type="submission" date="2014-02" db="EMBL/GenBank/DDBJ databases">
        <title>The genome sequence of Colletotrichum salicis CBS 607.94.</title>
        <authorList>
            <person name="Baroncelli R."/>
            <person name="Thon M.R."/>
        </authorList>
    </citation>
    <scope>NUCLEOTIDE SEQUENCE [LARGE SCALE GENOMIC DNA]</scope>
    <source>
        <strain evidence="2 3">CBS 607.94</strain>
    </source>
</reference>
<feature type="compositionally biased region" description="Basic and acidic residues" evidence="1">
    <location>
        <begin position="245"/>
        <end position="254"/>
    </location>
</feature>
<dbReference type="EMBL" id="JFFI01001555">
    <property type="protein sequence ID" value="KXH58921.1"/>
    <property type="molecule type" value="Genomic_DNA"/>
</dbReference>
<feature type="compositionally biased region" description="Polar residues" evidence="1">
    <location>
        <begin position="255"/>
        <end position="279"/>
    </location>
</feature>
<feature type="region of interest" description="Disordered" evidence="1">
    <location>
        <begin position="245"/>
        <end position="356"/>
    </location>
</feature>
<gene>
    <name evidence="2" type="ORF">CSAL01_12305</name>
</gene>
<keyword evidence="3" id="KW-1185">Reference proteome</keyword>
<sequence length="868" mass="96398">MFSNWEVALVPWSSCPTMDLAKQLIFSSRLRTMNWTEGALARHSRGKGRKPEVAKQKQYFAKARSGFHGPPKPGLGPISFLSQQANPSAYPVKRLPTVPSQNLPHFQQHQYFQHSQHNVPQERQHVRKESMFAVDQGVLQEPGSRHTAKKRKLPDNEPELLDAKRHRLLQKGDWAGISVQKSLPLHFSGASSADRRQIWGFRNKHPAGQSAPFWEQNGNRVRPLQGKAINCISTQDGDRDVRIRIGSEDIRYDRGSQTTGQSSRNRPLRTATNSKNLRQSEYFGQPSSQTYAQNYGPPGLHGYRALPVSRRESSTQRQHGQSAACRGNPPSSLRSSKSHRHLTRPERLPNEPSRLERLQKEGRSLLIESSPSRVHHPVPRRLSQLVLLERSGKPASEIFGSTIGQVGRNPVQEIVPSEWSENERWHKMMESYGDQAKSPVEQYPVGSRKFVEISPRVSNILNTNNSVAEGPRFDHPPMSTSSGPHCDNTALDNLHTGQSSSFGTSEKHGGQSGNVTERMQFSSPLLPIRSSTLSADRAKDNLDSDKEGSSRNTYRARTEASSDNDHYTEPRQLPSMFESDSEDEMTLNKREPSEQSIGPADEEHEGVENPILLPQTLDTGAEHAAPVPSSEKVDIDTGWMSFIFGEDVDGDEGVAFQESLREAARDLRPSSSLVSDHYQPSVAPISDLDSTELATHEMHQHQDEDAMIPSSPRYSPKAGQTDMTIRRDFIDYTSEYSHYQTTDTDIAGSIIAENSDSIKAQAGTESLASEGAPILIIDSMSMIAQPSDSELSENVGQRFAKPKTFVGRLASSSSRDPGPVLPLSVHNVSKKRGRPKGRSRKKEAKDGRANIRGLPDYDGDPIEGGSDE</sequence>
<dbReference type="OrthoDB" id="5426563at2759"/>
<name>A0A135UEU5_9PEZI</name>
<evidence type="ECO:0000313" key="2">
    <source>
        <dbReference type="EMBL" id="KXH58921.1"/>
    </source>
</evidence>
<feature type="compositionally biased region" description="Acidic residues" evidence="1">
    <location>
        <begin position="857"/>
        <end position="868"/>
    </location>
</feature>
<dbReference type="Proteomes" id="UP000070121">
    <property type="component" value="Unassembled WGS sequence"/>
</dbReference>
<feature type="compositionally biased region" description="Basic and acidic residues" evidence="1">
    <location>
        <begin position="343"/>
        <end position="356"/>
    </location>
</feature>
<feature type="compositionally biased region" description="Basic and acidic residues" evidence="1">
    <location>
        <begin position="536"/>
        <end position="549"/>
    </location>
</feature>
<evidence type="ECO:0000256" key="1">
    <source>
        <dbReference type="SAM" id="MobiDB-lite"/>
    </source>
</evidence>
<feature type="compositionally biased region" description="Polar residues" evidence="1">
    <location>
        <begin position="495"/>
        <end position="504"/>
    </location>
</feature>
<dbReference type="AlphaFoldDB" id="A0A135UEU5"/>
<evidence type="ECO:0000313" key="3">
    <source>
        <dbReference type="Proteomes" id="UP000070121"/>
    </source>
</evidence>
<feature type="compositionally biased region" description="Polar residues" evidence="1">
    <location>
        <begin position="513"/>
        <end position="534"/>
    </location>
</feature>
<feature type="region of interest" description="Disordered" evidence="1">
    <location>
        <begin position="462"/>
        <end position="606"/>
    </location>
</feature>
<organism evidence="2 3">
    <name type="scientific">Colletotrichum salicis</name>
    <dbReference type="NCBI Taxonomy" id="1209931"/>
    <lineage>
        <taxon>Eukaryota</taxon>
        <taxon>Fungi</taxon>
        <taxon>Dikarya</taxon>
        <taxon>Ascomycota</taxon>
        <taxon>Pezizomycotina</taxon>
        <taxon>Sordariomycetes</taxon>
        <taxon>Hypocreomycetidae</taxon>
        <taxon>Glomerellales</taxon>
        <taxon>Glomerellaceae</taxon>
        <taxon>Colletotrichum</taxon>
        <taxon>Colletotrichum acutatum species complex</taxon>
    </lineage>
</organism>
<accession>A0A135UEU5</accession>
<comment type="caution">
    <text evidence="2">The sequence shown here is derived from an EMBL/GenBank/DDBJ whole genome shotgun (WGS) entry which is preliminary data.</text>
</comment>
<feature type="region of interest" description="Disordered" evidence="1">
    <location>
        <begin position="806"/>
        <end position="868"/>
    </location>
</feature>
<feature type="compositionally biased region" description="Basic and acidic residues" evidence="1">
    <location>
        <begin position="556"/>
        <end position="569"/>
    </location>
</feature>
<feature type="compositionally biased region" description="Basic residues" evidence="1">
    <location>
        <begin position="828"/>
        <end position="842"/>
    </location>
</feature>
<proteinExistence type="predicted"/>